<dbReference type="InterPro" id="IPR036138">
    <property type="entry name" value="PBP_dimer_sf"/>
</dbReference>
<dbReference type="STRING" id="1618550.UT39_C0003G0039"/>
<accession>A0A0G0QN18</accession>
<dbReference type="Gene3D" id="3.30.450.330">
    <property type="match status" value="1"/>
</dbReference>
<sequence length="577" mass="64410">MQLRLRIYTIVSFVLFIVLISRFFYWQIIRSKDLSDEVRPQHEKKSIEVAYRGKILASDGTVLVGQADSWNLFAEPKRMINSNSDAEKLSQLLVEDVYDTKMLGEEVRRIESLVSDKNKSWVPLKNRLTTEVKDQIEAQKIEGIGFDRDEVRVYPEASAAAQLLGFLGKNDISENQGYFGIEGFYHTTLSASYGIEKRETDLRGLPILFGQSKSVPSYSGADLVTYIDKGVQLMAEEELKNGVEKYGAVNGSVVVIDPSTGGVLAMASVPSFDPRKYWEYANDLFLNPVISASFEPGSVFKIITMAAGLDSNAIDVDTKCDICSGPLRMGEYTIHTWNDQYFPESSMTDIIVHSDNVGMVFVAQKTGIDKNLQYLEKFGLGKKTEIDLQGEMTPQLRKEKDWKEIDLATSSFGQGIAVTPIQMISAVNVIANDGVSIKPKVVKQITVGDKVYTVQDSETGHRVISKNTADEITQMMVEAAKYGESKWTYKRGYGVAGKTGTAQIPISGHYDAEKTVASFVGFAPYRNPKFIMLVTLREPKSSQWASETAAPLWYNIAERLFLHFGITPQPEYNRVLP</sequence>
<dbReference type="InterPro" id="IPR050515">
    <property type="entry name" value="Beta-lactam/transpept"/>
</dbReference>
<dbReference type="PANTHER" id="PTHR30627:SF1">
    <property type="entry name" value="PEPTIDOGLYCAN D,D-TRANSPEPTIDASE FTSI"/>
    <property type="match status" value="1"/>
</dbReference>
<dbReference type="SUPFAM" id="SSF56601">
    <property type="entry name" value="beta-lactamase/transpeptidase-like"/>
    <property type="match status" value="1"/>
</dbReference>
<dbReference type="Proteomes" id="UP000034246">
    <property type="component" value="Unassembled WGS sequence"/>
</dbReference>
<protein>
    <submittedName>
        <fullName evidence="6">Peptidoglycan glycosyltransferase</fullName>
    </submittedName>
</protein>
<organism evidence="6 7">
    <name type="scientific">Candidatus Woesebacteria bacterium GW2011_GWA1_39_21</name>
    <dbReference type="NCBI Taxonomy" id="1618550"/>
    <lineage>
        <taxon>Bacteria</taxon>
        <taxon>Candidatus Woeseibacteriota</taxon>
    </lineage>
</organism>
<evidence type="ECO:0000256" key="3">
    <source>
        <dbReference type="SAM" id="Phobius"/>
    </source>
</evidence>
<dbReference type="PANTHER" id="PTHR30627">
    <property type="entry name" value="PEPTIDOGLYCAN D,D-TRANSPEPTIDASE"/>
    <property type="match status" value="1"/>
</dbReference>
<keyword evidence="3" id="KW-0812">Transmembrane</keyword>
<dbReference type="Gene3D" id="3.40.710.10">
    <property type="entry name" value="DD-peptidase/beta-lactamase superfamily"/>
    <property type="match status" value="1"/>
</dbReference>
<dbReference type="AlphaFoldDB" id="A0A0G0QN18"/>
<dbReference type="Pfam" id="PF00905">
    <property type="entry name" value="Transpeptidase"/>
    <property type="match status" value="1"/>
</dbReference>
<evidence type="ECO:0000256" key="1">
    <source>
        <dbReference type="ARBA" id="ARBA00004370"/>
    </source>
</evidence>
<feature type="domain" description="Penicillin-binding protein transpeptidase" evidence="4">
    <location>
        <begin position="251"/>
        <end position="557"/>
    </location>
</feature>
<evidence type="ECO:0000256" key="2">
    <source>
        <dbReference type="ARBA" id="ARBA00023136"/>
    </source>
</evidence>
<keyword evidence="6" id="KW-0808">Transferase</keyword>
<keyword evidence="3" id="KW-1133">Transmembrane helix</keyword>
<dbReference type="InterPro" id="IPR001460">
    <property type="entry name" value="PCN-bd_Tpept"/>
</dbReference>
<evidence type="ECO:0000259" key="4">
    <source>
        <dbReference type="Pfam" id="PF00905"/>
    </source>
</evidence>
<dbReference type="EMBL" id="LBWP01000003">
    <property type="protein sequence ID" value="KKR11770.1"/>
    <property type="molecule type" value="Genomic_DNA"/>
</dbReference>
<evidence type="ECO:0000313" key="7">
    <source>
        <dbReference type="Proteomes" id="UP000034246"/>
    </source>
</evidence>
<dbReference type="GO" id="GO:0071555">
    <property type="term" value="P:cell wall organization"/>
    <property type="evidence" value="ECO:0007669"/>
    <property type="project" value="TreeGrafter"/>
</dbReference>
<comment type="caution">
    <text evidence="6">The sequence shown here is derived from an EMBL/GenBank/DDBJ whole genome shotgun (WGS) entry which is preliminary data.</text>
</comment>
<dbReference type="GO" id="GO:0008658">
    <property type="term" value="F:penicillin binding"/>
    <property type="evidence" value="ECO:0007669"/>
    <property type="project" value="InterPro"/>
</dbReference>
<dbReference type="GO" id="GO:0005886">
    <property type="term" value="C:plasma membrane"/>
    <property type="evidence" value="ECO:0007669"/>
    <property type="project" value="TreeGrafter"/>
</dbReference>
<name>A0A0G0QN18_9BACT</name>
<comment type="subcellular location">
    <subcellularLocation>
        <location evidence="1">Membrane</location>
    </subcellularLocation>
</comment>
<evidence type="ECO:0000313" key="6">
    <source>
        <dbReference type="EMBL" id="KKR11770.1"/>
    </source>
</evidence>
<evidence type="ECO:0000259" key="5">
    <source>
        <dbReference type="Pfam" id="PF03717"/>
    </source>
</evidence>
<reference evidence="6 7" key="1">
    <citation type="journal article" date="2015" name="Nature">
        <title>rRNA introns, odd ribosomes, and small enigmatic genomes across a large radiation of phyla.</title>
        <authorList>
            <person name="Brown C.T."/>
            <person name="Hug L.A."/>
            <person name="Thomas B.C."/>
            <person name="Sharon I."/>
            <person name="Castelle C.J."/>
            <person name="Singh A."/>
            <person name="Wilkins M.J."/>
            <person name="Williams K.H."/>
            <person name="Banfield J.F."/>
        </authorList>
    </citation>
    <scope>NUCLEOTIDE SEQUENCE [LARGE SCALE GENOMIC DNA]</scope>
</reference>
<dbReference type="InterPro" id="IPR005311">
    <property type="entry name" value="PBP_dimer"/>
</dbReference>
<feature type="transmembrane region" description="Helical" evidence="3">
    <location>
        <begin position="7"/>
        <end position="26"/>
    </location>
</feature>
<feature type="domain" description="Penicillin-binding protein dimerisation" evidence="5">
    <location>
        <begin position="49"/>
        <end position="204"/>
    </location>
</feature>
<proteinExistence type="predicted"/>
<dbReference type="GO" id="GO:0016740">
    <property type="term" value="F:transferase activity"/>
    <property type="evidence" value="ECO:0007669"/>
    <property type="project" value="UniProtKB-KW"/>
</dbReference>
<dbReference type="InterPro" id="IPR012338">
    <property type="entry name" value="Beta-lactam/transpept-like"/>
</dbReference>
<dbReference type="Gene3D" id="3.90.1310.10">
    <property type="entry name" value="Penicillin-binding protein 2a (Domain 2)"/>
    <property type="match status" value="1"/>
</dbReference>
<dbReference type="Pfam" id="PF03717">
    <property type="entry name" value="PBP_dimer"/>
    <property type="match status" value="1"/>
</dbReference>
<gene>
    <name evidence="6" type="ORF">UT39_C0003G0039</name>
</gene>
<keyword evidence="2 3" id="KW-0472">Membrane</keyword>
<dbReference type="SUPFAM" id="SSF56519">
    <property type="entry name" value="Penicillin binding protein dimerisation domain"/>
    <property type="match status" value="1"/>
</dbReference>